<dbReference type="Gene3D" id="2.70.70.10">
    <property type="entry name" value="Glucose Permease (Domain IIA)"/>
    <property type="match status" value="1"/>
</dbReference>
<protein>
    <submittedName>
        <fullName evidence="2">Peptidase family M23</fullName>
    </submittedName>
</protein>
<dbReference type="PANTHER" id="PTHR21666">
    <property type="entry name" value="PEPTIDASE-RELATED"/>
    <property type="match status" value="1"/>
</dbReference>
<name>A0A1I3PGY6_9SPHI</name>
<evidence type="ECO:0000259" key="1">
    <source>
        <dbReference type="Pfam" id="PF01551"/>
    </source>
</evidence>
<sequence length="564" mass="63983">MRFIFVFTIIYTLAIADADAQLPLIKNREYPKGYFRSPLAIAPQASGTFAELRSTHFHAGDDYRTQQRVGLPVFAVADGYVSRVRVQIGGGGNSVYITHPNGYTSVYLHMQEFSAPLAAIVKAKQYELHRFDVDIPLDENTVVVKKSDRIGLSGNSGSSQGPHLHFEIRDTKTESPLNPQLFGLQFPDNIPPIIRGITIYDLADDPFSEHTPRRHLSLTDKQTIPVNGRFGVGINTVDRHNGTSFNNGVYSIELLLDGQPISTVLFEELSFETSGSIHSYIDYPYYILKKTRVQKSFKDPNNPVNIFHFLKGDGSLTLTDEQEHTLSYRVRDAHGNTSTRAFKVRNTPSYVPVRPPISETEIFRYDRENRYTAGHLEVVMPKGALYDDLHFTYSEGARPKDGYSMLQHVHNRFIPLFQSYELKIMPDAALTDALKPKAIIVDIERRSHGGNFEGGWVRTKTRSFGSFYVTVDTLSPTIQPQNISEGKDMGAISRVNFKIFDDLSGIQSFNGYIDDQWVLMEYDSKSRSLWHVFEGSLAKGKHQFRLEVVDWKDNRKTYEANFIK</sequence>
<dbReference type="Proteomes" id="UP000198670">
    <property type="component" value="Unassembled WGS sequence"/>
</dbReference>
<dbReference type="PANTHER" id="PTHR21666:SF285">
    <property type="entry name" value="M23 FAMILY METALLOPEPTIDASE"/>
    <property type="match status" value="1"/>
</dbReference>
<dbReference type="Pfam" id="PF01551">
    <property type="entry name" value="Peptidase_M23"/>
    <property type="match status" value="1"/>
</dbReference>
<dbReference type="GO" id="GO:0004222">
    <property type="term" value="F:metalloendopeptidase activity"/>
    <property type="evidence" value="ECO:0007669"/>
    <property type="project" value="TreeGrafter"/>
</dbReference>
<gene>
    <name evidence="2" type="ORF">SAMN05444682_10839</name>
</gene>
<dbReference type="OrthoDB" id="9810477at2"/>
<dbReference type="InterPro" id="IPR011055">
    <property type="entry name" value="Dup_hybrid_motif"/>
</dbReference>
<evidence type="ECO:0000313" key="2">
    <source>
        <dbReference type="EMBL" id="SFJ20610.1"/>
    </source>
</evidence>
<organism evidence="2 3">
    <name type="scientific">Parapedobacter indicus</name>
    <dbReference type="NCBI Taxonomy" id="1477437"/>
    <lineage>
        <taxon>Bacteria</taxon>
        <taxon>Pseudomonadati</taxon>
        <taxon>Bacteroidota</taxon>
        <taxon>Sphingobacteriia</taxon>
        <taxon>Sphingobacteriales</taxon>
        <taxon>Sphingobacteriaceae</taxon>
        <taxon>Parapedobacter</taxon>
    </lineage>
</organism>
<dbReference type="AlphaFoldDB" id="A0A1I3PGY6"/>
<dbReference type="STRING" id="1477437.SAMN05444682_10839"/>
<dbReference type="CDD" id="cd12797">
    <property type="entry name" value="M23_peptidase"/>
    <property type="match status" value="1"/>
</dbReference>
<dbReference type="InterPro" id="IPR050570">
    <property type="entry name" value="Cell_wall_metabolism_enzyme"/>
</dbReference>
<dbReference type="EMBL" id="FOQO01000008">
    <property type="protein sequence ID" value="SFJ20610.1"/>
    <property type="molecule type" value="Genomic_DNA"/>
</dbReference>
<dbReference type="InterPro" id="IPR016047">
    <property type="entry name" value="M23ase_b-sheet_dom"/>
</dbReference>
<reference evidence="2 3" key="1">
    <citation type="submission" date="2016-10" db="EMBL/GenBank/DDBJ databases">
        <authorList>
            <person name="de Groot N.N."/>
        </authorList>
    </citation>
    <scope>NUCLEOTIDE SEQUENCE [LARGE SCALE GENOMIC DNA]</scope>
    <source>
        <strain evidence="2 3">RK1</strain>
    </source>
</reference>
<proteinExistence type="predicted"/>
<feature type="domain" description="M23ase beta-sheet core" evidence="1">
    <location>
        <begin position="57"/>
        <end position="125"/>
    </location>
</feature>
<keyword evidence="3" id="KW-1185">Reference proteome</keyword>
<dbReference type="SUPFAM" id="SSF51261">
    <property type="entry name" value="Duplicated hybrid motif"/>
    <property type="match status" value="1"/>
</dbReference>
<accession>A0A1I3PGY6</accession>
<evidence type="ECO:0000313" key="3">
    <source>
        <dbReference type="Proteomes" id="UP000198670"/>
    </source>
</evidence>
<dbReference type="RefSeq" id="WP_090628527.1">
    <property type="nucleotide sequence ID" value="NZ_FOQO01000008.1"/>
</dbReference>